<name>A0A149PCE3_9BURK</name>
<dbReference type="CDD" id="cd15482">
    <property type="entry name" value="Sialidase_non-viral"/>
    <property type="match status" value="1"/>
</dbReference>
<dbReference type="SUPFAM" id="SSF110296">
    <property type="entry name" value="Oligoxyloglucan reducing end-specific cellobiohydrolase"/>
    <property type="match status" value="1"/>
</dbReference>
<evidence type="ECO:0000313" key="4">
    <source>
        <dbReference type="Proteomes" id="UP000075613"/>
    </source>
</evidence>
<evidence type="ECO:0000313" key="3">
    <source>
        <dbReference type="EMBL" id="KXU82690.1"/>
    </source>
</evidence>
<organism evidence="3 4">
    <name type="scientific">Paraburkholderia monticola</name>
    <dbReference type="NCBI Taxonomy" id="1399968"/>
    <lineage>
        <taxon>Bacteria</taxon>
        <taxon>Pseudomonadati</taxon>
        <taxon>Pseudomonadota</taxon>
        <taxon>Betaproteobacteria</taxon>
        <taxon>Burkholderiales</taxon>
        <taxon>Burkholderiaceae</taxon>
        <taxon>Paraburkholderia</taxon>
    </lineage>
</organism>
<dbReference type="GO" id="GO:0010411">
    <property type="term" value="P:xyloglucan metabolic process"/>
    <property type="evidence" value="ECO:0007669"/>
    <property type="project" value="TreeGrafter"/>
</dbReference>
<accession>A0A149PCE3</accession>
<evidence type="ECO:0000256" key="1">
    <source>
        <dbReference type="ARBA" id="ARBA00022737"/>
    </source>
</evidence>
<dbReference type="PANTHER" id="PTHR43739:SF5">
    <property type="entry name" value="EXO-ALPHA-SIALIDASE"/>
    <property type="match status" value="1"/>
</dbReference>
<dbReference type="OrthoDB" id="9767885at2"/>
<keyword evidence="1" id="KW-0677">Repeat</keyword>
<dbReference type="STRING" id="1399968.CI15_34865"/>
<feature type="domain" description="Sortilin N-terminal" evidence="2">
    <location>
        <begin position="62"/>
        <end position="169"/>
    </location>
</feature>
<proteinExistence type="predicted"/>
<reference evidence="3 4" key="1">
    <citation type="journal article" date="2015" name="Int. J. Syst. Evol. Microbiol.">
        <title>Burkholderia monticola sp. nov., isolated from mountain soil.</title>
        <authorList>
            <person name="Baek I."/>
            <person name="Seo B."/>
            <person name="Lee I."/>
            <person name="Yi H."/>
            <person name="Chun J."/>
        </authorList>
    </citation>
    <scope>NUCLEOTIDE SEQUENCE [LARGE SCALE GENOMIC DNA]</scope>
    <source>
        <strain evidence="3 4">JC2948</strain>
    </source>
</reference>
<evidence type="ECO:0000259" key="2">
    <source>
        <dbReference type="Pfam" id="PF15902"/>
    </source>
</evidence>
<dbReference type="EMBL" id="LRBG01000039">
    <property type="protein sequence ID" value="KXU82690.1"/>
    <property type="molecule type" value="Genomic_DNA"/>
</dbReference>
<dbReference type="Proteomes" id="UP000075613">
    <property type="component" value="Unassembled WGS sequence"/>
</dbReference>
<dbReference type="InterPro" id="IPR015943">
    <property type="entry name" value="WD40/YVTN_repeat-like_dom_sf"/>
</dbReference>
<keyword evidence="4" id="KW-1185">Reference proteome</keyword>
<sequence>MKELMLVGTAANRPNAIGSMYRLKPGGEWEKLSDFPDDASVQAITPHPGRPDLLFAATRKGVYRSKDGGDSWSRLNVTDETIQFWSVVIHPTRPDTLFAAGGPVSIYRSDDGGDTWRKCKAEHPERFKISFGDSRVMRIAFHPVNPDVMYAVAEINGFLVSEDGGDTWRGEPEGLLELAKLPHLKSRIETDDDAEGVFDAHSVCTTSADPDAFFYICRLGIFESRDKGKTFRDLEVGKFAPFSYARDCRFVCDDPKKMYACFSISSRSNAGALYASDDLGKSWYRADSQVNPASTMLGFGVHPSDPNGVISVTRGGQVFFTTDGGNHWTEKPLPQGAGDAFCAAML</sequence>
<dbReference type="PANTHER" id="PTHR43739">
    <property type="entry name" value="XYLOGLUCANASE (EUROFUNG)"/>
    <property type="match status" value="1"/>
</dbReference>
<gene>
    <name evidence="3" type="ORF">CI15_34865</name>
</gene>
<protein>
    <recommendedName>
        <fullName evidence="2">Sortilin N-terminal domain-containing protein</fullName>
    </recommendedName>
</protein>
<dbReference type="Pfam" id="PF15902">
    <property type="entry name" value="Sortilin-Vps10"/>
    <property type="match status" value="1"/>
</dbReference>
<dbReference type="RefSeq" id="WP_062138217.1">
    <property type="nucleotide sequence ID" value="NZ_LRBG01000039.1"/>
</dbReference>
<dbReference type="InterPro" id="IPR052025">
    <property type="entry name" value="Xyloglucanase_GH74"/>
</dbReference>
<dbReference type="Gene3D" id="2.130.10.10">
    <property type="entry name" value="YVTN repeat-like/Quinoprotein amine dehydrogenase"/>
    <property type="match status" value="1"/>
</dbReference>
<dbReference type="InterPro" id="IPR031778">
    <property type="entry name" value="Sortilin_N"/>
</dbReference>
<dbReference type="AlphaFoldDB" id="A0A149PCE3"/>
<comment type="caution">
    <text evidence="3">The sequence shown here is derived from an EMBL/GenBank/DDBJ whole genome shotgun (WGS) entry which is preliminary data.</text>
</comment>